<keyword evidence="7 9" id="KW-0472">Membrane</keyword>
<name>A0ABV3WYR5_9HYPH</name>
<evidence type="ECO:0000256" key="6">
    <source>
        <dbReference type="ARBA" id="ARBA00022989"/>
    </source>
</evidence>
<feature type="domain" description="Tripartite ATP-independent periplasmic transporters DctQ component" evidence="10">
    <location>
        <begin position="27"/>
        <end position="151"/>
    </location>
</feature>
<keyword evidence="5 9" id="KW-0812">Transmembrane</keyword>
<keyword evidence="12" id="KW-1185">Reference proteome</keyword>
<sequence length="179" mass="19350">MENIERRIKGVARVVALIGFFGLLLLAAMTTLDILLRWLFNAPLHGVNDVSSVVMAIVIAACIPANLAMKQNISVEVLGSIGGARTRRVLDVVASLFTLVFIILMAWRFVPYAEGLRETGDRTWVLGWPIWPWWMAASALMIAAAIVQVLVTISDIATLILGGPDEAEPSEPTGGDAIL</sequence>
<dbReference type="Pfam" id="PF04290">
    <property type="entry name" value="DctQ"/>
    <property type="match status" value="1"/>
</dbReference>
<comment type="function">
    <text evidence="9">Part of the tripartite ATP-independent periplasmic (TRAP) transport system.</text>
</comment>
<evidence type="ECO:0000256" key="3">
    <source>
        <dbReference type="ARBA" id="ARBA00022475"/>
    </source>
</evidence>
<organism evidence="11 12">
    <name type="scientific">Neoaquamicrobium sediminum</name>
    <dbReference type="NCBI Taxonomy" id="1849104"/>
    <lineage>
        <taxon>Bacteria</taxon>
        <taxon>Pseudomonadati</taxon>
        <taxon>Pseudomonadota</taxon>
        <taxon>Alphaproteobacteria</taxon>
        <taxon>Hyphomicrobiales</taxon>
        <taxon>Phyllobacteriaceae</taxon>
        <taxon>Neoaquamicrobium</taxon>
    </lineage>
</organism>
<protein>
    <recommendedName>
        <fullName evidence="9">TRAP transporter small permease protein</fullName>
    </recommendedName>
</protein>
<evidence type="ECO:0000256" key="8">
    <source>
        <dbReference type="ARBA" id="ARBA00038436"/>
    </source>
</evidence>
<proteinExistence type="inferred from homology"/>
<evidence type="ECO:0000256" key="2">
    <source>
        <dbReference type="ARBA" id="ARBA00022448"/>
    </source>
</evidence>
<accession>A0ABV3WYR5</accession>
<evidence type="ECO:0000256" key="4">
    <source>
        <dbReference type="ARBA" id="ARBA00022519"/>
    </source>
</evidence>
<comment type="similarity">
    <text evidence="8 9">Belongs to the TRAP transporter small permease family.</text>
</comment>
<evidence type="ECO:0000313" key="11">
    <source>
        <dbReference type="EMBL" id="MEX4009650.1"/>
    </source>
</evidence>
<feature type="transmembrane region" description="Helical" evidence="9">
    <location>
        <begin position="12"/>
        <end position="38"/>
    </location>
</feature>
<keyword evidence="3" id="KW-1003">Cell membrane</keyword>
<comment type="subcellular location">
    <subcellularLocation>
        <location evidence="1 9">Cell inner membrane</location>
        <topology evidence="1 9">Multi-pass membrane protein</topology>
    </subcellularLocation>
</comment>
<comment type="caution">
    <text evidence="11">The sequence shown here is derived from an EMBL/GenBank/DDBJ whole genome shotgun (WGS) entry which is preliminary data.</text>
</comment>
<dbReference type="PANTHER" id="PTHR35011:SF2">
    <property type="entry name" value="2,3-DIKETO-L-GULONATE TRAP TRANSPORTER SMALL PERMEASE PROTEIN YIAM"/>
    <property type="match status" value="1"/>
</dbReference>
<feature type="transmembrane region" description="Helical" evidence="9">
    <location>
        <begin position="89"/>
        <end position="110"/>
    </location>
</feature>
<dbReference type="Proteomes" id="UP001559025">
    <property type="component" value="Unassembled WGS sequence"/>
</dbReference>
<keyword evidence="4 9" id="KW-0997">Cell inner membrane</keyword>
<feature type="transmembrane region" description="Helical" evidence="9">
    <location>
        <begin position="130"/>
        <end position="151"/>
    </location>
</feature>
<evidence type="ECO:0000313" key="12">
    <source>
        <dbReference type="Proteomes" id="UP001559025"/>
    </source>
</evidence>
<keyword evidence="6 9" id="KW-1133">Transmembrane helix</keyword>
<dbReference type="InterPro" id="IPR055348">
    <property type="entry name" value="DctQ"/>
</dbReference>
<comment type="subunit">
    <text evidence="9">The complex comprises the extracytoplasmic solute receptor protein and the two transmembrane proteins.</text>
</comment>
<evidence type="ECO:0000256" key="5">
    <source>
        <dbReference type="ARBA" id="ARBA00022692"/>
    </source>
</evidence>
<evidence type="ECO:0000256" key="7">
    <source>
        <dbReference type="ARBA" id="ARBA00023136"/>
    </source>
</evidence>
<evidence type="ECO:0000256" key="1">
    <source>
        <dbReference type="ARBA" id="ARBA00004429"/>
    </source>
</evidence>
<gene>
    <name evidence="11" type="ORF">V1479_20235</name>
</gene>
<feature type="transmembrane region" description="Helical" evidence="9">
    <location>
        <begin position="50"/>
        <end position="68"/>
    </location>
</feature>
<dbReference type="PANTHER" id="PTHR35011">
    <property type="entry name" value="2,3-DIKETO-L-GULONATE TRAP TRANSPORTER SMALL PERMEASE PROTEIN YIAM"/>
    <property type="match status" value="1"/>
</dbReference>
<dbReference type="InterPro" id="IPR007387">
    <property type="entry name" value="TRAP_DctQ"/>
</dbReference>
<reference evidence="11 12" key="1">
    <citation type="submission" date="2024-01" db="EMBL/GenBank/DDBJ databases">
        <title>New evidence supports the origin of RcGTA from prophage.</title>
        <authorList>
            <person name="Xu Y."/>
            <person name="Liu B."/>
            <person name="Chen F."/>
        </authorList>
    </citation>
    <scope>NUCLEOTIDE SEQUENCE [LARGE SCALE GENOMIC DNA]</scope>
    <source>
        <strain evidence="11 12">CBW1107-2</strain>
    </source>
</reference>
<evidence type="ECO:0000256" key="9">
    <source>
        <dbReference type="RuleBase" id="RU369079"/>
    </source>
</evidence>
<dbReference type="EMBL" id="JAZHFV010000006">
    <property type="protein sequence ID" value="MEX4009650.1"/>
    <property type="molecule type" value="Genomic_DNA"/>
</dbReference>
<evidence type="ECO:0000259" key="10">
    <source>
        <dbReference type="Pfam" id="PF04290"/>
    </source>
</evidence>
<dbReference type="RefSeq" id="WP_368804528.1">
    <property type="nucleotide sequence ID" value="NZ_JAZHFV010000006.1"/>
</dbReference>
<keyword evidence="2 9" id="KW-0813">Transport</keyword>